<dbReference type="InterPro" id="IPR007608">
    <property type="entry name" value="Senescence_reg_S40"/>
</dbReference>
<dbReference type="Pfam" id="PF04520">
    <property type="entry name" value="Senescence_reg"/>
    <property type="match status" value="1"/>
</dbReference>
<gene>
    <name evidence="3" type="ORF">LVIROSA_LOCUS35235</name>
</gene>
<keyword evidence="4" id="KW-1185">Reference proteome</keyword>
<dbReference type="EMBL" id="CAKMRJ010005634">
    <property type="protein sequence ID" value="CAH1449774.1"/>
    <property type="molecule type" value="Genomic_DNA"/>
</dbReference>
<evidence type="ECO:0000256" key="2">
    <source>
        <dbReference type="SAM" id="MobiDB-lite"/>
    </source>
</evidence>
<comment type="similarity">
    <text evidence="1">Belongs to the senescence regulator S40 family.</text>
</comment>
<name>A0AAU9PHW6_9ASTR</name>
<feature type="region of interest" description="Disordered" evidence="2">
    <location>
        <begin position="39"/>
        <end position="147"/>
    </location>
</feature>
<evidence type="ECO:0000313" key="4">
    <source>
        <dbReference type="Proteomes" id="UP001157418"/>
    </source>
</evidence>
<evidence type="ECO:0000313" key="3">
    <source>
        <dbReference type="EMBL" id="CAH1449774.1"/>
    </source>
</evidence>
<dbReference type="AlphaFoldDB" id="A0AAU9PHW6"/>
<feature type="compositionally biased region" description="Low complexity" evidence="2">
    <location>
        <begin position="44"/>
        <end position="56"/>
    </location>
</feature>
<accession>A0AAU9PHW6</accession>
<dbReference type="GO" id="GO:0010150">
    <property type="term" value="P:leaf senescence"/>
    <property type="evidence" value="ECO:0007669"/>
    <property type="project" value="UniProtKB-ARBA"/>
</dbReference>
<sequence length="188" mass="20818">MEGEYGMYKKGSSGWSYMTGNEEFQETDVWSVLNQRNDFDSKSIKSNGSSSSSFTSRTIPLSTAARMIPRPGTNNPCMESRIPQQQSAPVSVPDWSRIYGKSNRSSQNSPWLDYGGGGHDNGRESWDSDDDDDNGDGNMMPPHEWIAQKLARSQISSFSVCEGAGRTLKGRDLSRVRNAVLTKTGFLE</sequence>
<feature type="compositionally biased region" description="Polar residues" evidence="2">
    <location>
        <begin position="72"/>
        <end position="89"/>
    </location>
</feature>
<dbReference type="PANTHER" id="PTHR33083">
    <property type="entry name" value="EXPRESSED PROTEIN"/>
    <property type="match status" value="1"/>
</dbReference>
<evidence type="ECO:0008006" key="5">
    <source>
        <dbReference type="Google" id="ProtNLM"/>
    </source>
</evidence>
<protein>
    <recommendedName>
        <fullName evidence="5">Senescence regulator</fullName>
    </recommendedName>
</protein>
<evidence type="ECO:0000256" key="1">
    <source>
        <dbReference type="ARBA" id="ARBA00034773"/>
    </source>
</evidence>
<proteinExistence type="inferred from homology"/>
<organism evidence="3 4">
    <name type="scientific">Lactuca virosa</name>
    <dbReference type="NCBI Taxonomy" id="75947"/>
    <lineage>
        <taxon>Eukaryota</taxon>
        <taxon>Viridiplantae</taxon>
        <taxon>Streptophyta</taxon>
        <taxon>Embryophyta</taxon>
        <taxon>Tracheophyta</taxon>
        <taxon>Spermatophyta</taxon>
        <taxon>Magnoliopsida</taxon>
        <taxon>eudicotyledons</taxon>
        <taxon>Gunneridae</taxon>
        <taxon>Pentapetalae</taxon>
        <taxon>asterids</taxon>
        <taxon>campanulids</taxon>
        <taxon>Asterales</taxon>
        <taxon>Asteraceae</taxon>
        <taxon>Cichorioideae</taxon>
        <taxon>Cichorieae</taxon>
        <taxon>Lactucinae</taxon>
        <taxon>Lactuca</taxon>
    </lineage>
</organism>
<dbReference type="PANTHER" id="PTHR33083:SF103">
    <property type="entry name" value="SENESCENCE REGULATOR"/>
    <property type="match status" value="1"/>
</dbReference>
<dbReference type="Proteomes" id="UP001157418">
    <property type="component" value="Unassembled WGS sequence"/>
</dbReference>
<reference evidence="3 4" key="1">
    <citation type="submission" date="2022-01" db="EMBL/GenBank/DDBJ databases">
        <authorList>
            <person name="Xiong W."/>
            <person name="Schranz E."/>
        </authorList>
    </citation>
    <scope>NUCLEOTIDE SEQUENCE [LARGE SCALE GENOMIC DNA]</scope>
</reference>
<comment type="caution">
    <text evidence="3">The sequence shown here is derived from an EMBL/GenBank/DDBJ whole genome shotgun (WGS) entry which is preliminary data.</text>
</comment>